<protein>
    <recommendedName>
        <fullName evidence="2">Urease accessory protein UreH-like transmembrane domain-containing protein</fullName>
    </recommendedName>
</protein>
<sequence>MITPDFLGAFVIGLLGTGHCVAMCGGLSSLLTIGYPSSTSVLPTLILYNLGRITSYMVFGALIGGVTASISQLASINESLIWLRLLAAVFMIMLGLYIGRWWFGLLKLEILGQKLWQYLSPLGRQFLPLKYRWQALPFGFIWGWLPCGLVYSILTWAAVSGSALSGAFIMGAFGIGTFPAMLLMGTSMAKLKQFQQSLLFRQLAAISIILYGFYTAYGAVEILRSLS</sequence>
<feature type="transmembrane region" description="Helical" evidence="1">
    <location>
        <begin position="198"/>
        <end position="217"/>
    </location>
</feature>
<dbReference type="STRING" id="1123491.SAMN02745782_02717"/>
<feature type="transmembrane region" description="Helical" evidence="1">
    <location>
        <begin position="163"/>
        <end position="186"/>
    </location>
</feature>
<dbReference type="EMBL" id="FUXB01000014">
    <property type="protein sequence ID" value="SKA16655.1"/>
    <property type="molecule type" value="Genomic_DNA"/>
</dbReference>
<gene>
    <name evidence="3" type="ORF">SAMN02745782_02717</name>
</gene>
<keyword evidence="4" id="KW-1185">Reference proteome</keyword>
<reference evidence="4" key="1">
    <citation type="submission" date="2017-02" db="EMBL/GenBank/DDBJ databases">
        <authorList>
            <person name="Varghese N."/>
            <person name="Submissions S."/>
        </authorList>
    </citation>
    <scope>NUCLEOTIDE SEQUENCE [LARGE SCALE GENOMIC DNA]</scope>
    <source>
        <strain evidence="4">DSM 19608</strain>
    </source>
</reference>
<evidence type="ECO:0000256" key="1">
    <source>
        <dbReference type="SAM" id="Phobius"/>
    </source>
</evidence>
<proteinExistence type="predicted"/>
<feature type="transmembrane region" description="Helical" evidence="1">
    <location>
        <begin position="81"/>
        <end position="103"/>
    </location>
</feature>
<dbReference type="PANTHER" id="PTHR42208:SF1">
    <property type="entry name" value="HEAVY METAL TRANSPORTER"/>
    <property type="match status" value="1"/>
</dbReference>
<feature type="transmembrane region" description="Helical" evidence="1">
    <location>
        <begin position="56"/>
        <end position="75"/>
    </location>
</feature>
<keyword evidence="1" id="KW-1133">Transmembrane helix</keyword>
<keyword evidence="1" id="KW-0812">Transmembrane</keyword>
<evidence type="ECO:0000313" key="4">
    <source>
        <dbReference type="Proteomes" id="UP000190834"/>
    </source>
</evidence>
<feature type="transmembrane region" description="Helical" evidence="1">
    <location>
        <begin position="6"/>
        <end position="35"/>
    </location>
</feature>
<dbReference type="Proteomes" id="UP000190834">
    <property type="component" value="Unassembled WGS sequence"/>
</dbReference>
<accession>A0A1T4RL04</accession>
<dbReference type="Pfam" id="PF13386">
    <property type="entry name" value="DsbD_2"/>
    <property type="match status" value="1"/>
</dbReference>
<feature type="transmembrane region" description="Helical" evidence="1">
    <location>
        <begin position="135"/>
        <end position="157"/>
    </location>
</feature>
<dbReference type="PANTHER" id="PTHR42208">
    <property type="entry name" value="HEAVY METAL TRANSPORTER-RELATED"/>
    <property type="match status" value="1"/>
</dbReference>
<dbReference type="AlphaFoldDB" id="A0A1T4RL04"/>
<evidence type="ECO:0000259" key="2">
    <source>
        <dbReference type="Pfam" id="PF13386"/>
    </source>
</evidence>
<dbReference type="InterPro" id="IPR039447">
    <property type="entry name" value="UreH-like_TM_dom"/>
</dbReference>
<keyword evidence="1" id="KW-0472">Membrane</keyword>
<evidence type="ECO:0000313" key="3">
    <source>
        <dbReference type="EMBL" id="SKA16655.1"/>
    </source>
</evidence>
<name>A0A1T4RL04_VIBCI</name>
<organism evidence="3 4">
    <name type="scientific">Vibrio cincinnatiensis DSM 19608</name>
    <dbReference type="NCBI Taxonomy" id="1123491"/>
    <lineage>
        <taxon>Bacteria</taxon>
        <taxon>Pseudomonadati</taxon>
        <taxon>Pseudomonadota</taxon>
        <taxon>Gammaproteobacteria</taxon>
        <taxon>Vibrionales</taxon>
        <taxon>Vibrionaceae</taxon>
        <taxon>Vibrio</taxon>
    </lineage>
</organism>
<feature type="domain" description="Urease accessory protein UreH-like transmembrane" evidence="2">
    <location>
        <begin position="9"/>
        <end position="214"/>
    </location>
</feature>